<proteinExistence type="predicted"/>
<dbReference type="PANTHER" id="PTHR23150">
    <property type="entry name" value="SULFATASE MODIFYING FACTOR 1, 2"/>
    <property type="match status" value="1"/>
</dbReference>
<sequence>MIKGKIILKSYGKCLFVLIYSFAIIISVVNHETIADSIESKGALEQQLPQNSKKLPQWTEPLTGITFIQIPKGCFYMGSDSGSVNEKPRHRVCIDSFWMAAHEVTNRQFQIFKSCPDSNLFTSKSYNTRSYNTMLLTLNDQPALHVSWNDAMAFIKCLNNQGNGVFRLPTEAEWEYAARAGTTSEWFWGDNAEDACQYANVFDEIGKERGTFPWQNYPCFDRSPVTSPVGSYLPNAFGLYDMLGNVWEWCADSYQKDAYAHHSVNNPICNTGDTLRVFRGGSWNNAPAIGRCASRSRNTPDFSSLYLGFRIVRED</sequence>
<keyword evidence="4" id="KW-1185">Reference proteome</keyword>
<dbReference type="InterPro" id="IPR005532">
    <property type="entry name" value="SUMF_dom"/>
</dbReference>
<dbReference type="InterPro" id="IPR051043">
    <property type="entry name" value="Sulfatase_Mod_Factor_Kinase"/>
</dbReference>
<gene>
    <name evidence="3" type="ORF">MTBBW1_950012</name>
</gene>
<evidence type="ECO:0000256" key="1">
    <source>
        <dbReference type="SAM" id="Phobius"/>
    </source>
</evidence>
<feature type="domain" description="Sulfatase-modifying factor enzyme-like" evidence="2">
    <location>
        <begin position="66"/>
        <end position="313"/>
    </location>
</feature>
<keyword evidence="1" id="KW-0472">Membrane</keyword>
<reference evidence="3 4" key="1">
    <citation type="submission" date="2017-03" db="EMBL/GenBank/DDBJ databases">
        <authorList>
            <person name="Afonso C.L."/>
            <person name="Miller P.J."/>
            <person name="Scott M.A."/>
            <person name="Spackman E."/>
            <person name="Goraichik I."/>
            <person name="Dimitrov K.M."/>
            <person name="Suarez D.L."/>
            <person name="Swayne D.E."/>
        </authorList>
    </citation>
    <scope>NUCLEOTIDE SEQUENCE [LARGE SCALE GENOMIC DNA]</scope>
    <source>
        <strain evidence="3">PRJEB14757</strain>
    </source>
</reference>
<dbReference type="STRING" id="1246637.MTBBW1_950012"/>
<evidence type="ECO:0000259" key="2">
    <source>
        <dbReference type="Pfam" id="PF03781"/>
    </source>
</evidence>
<dbReference type="EMBL" id="FWEV01000342">
    <property type="protein sequence ID" value="SLM33214.1"/>
    <property type="molecule type" value="Genomic_DNA"/>
</dbReference>
<evidence type="ECO:0000313" key="4">
    <source>
        <dbReference type="Proteomes" id="UP000191931"/>
    </source>
</evidence>
<dbReference type="SUPFAM" id="SSF56436">
    <property type="entry name" value="C-type lectin-like"/>
    <property type="match status" value="1"/>
</dbReference>
<keyword evidence="1" id="KW-0812">Transmembrane</keyword>
<protein>
    <recommendedName>
        <fullName evidence="2">Sulfatase-modifying factor enzyme-like domain-containing protein</fullName>
    </recommendedName>
</protein>
<name>A0A1W1HL62_9BACT</name>
<dbReference type="AlphaFoldDB" id="A0A1W1HL62"/>
<keyword evidence="1" id="KW-1133">Transmembrane helix</keyword>
<dbReference type="Pfam" id="PF03781">
    <property type="entry name" value="FGE-sulfatase"/>
    <property type="match status" value="1"/>
</dbReference>
<dbReference type="Gene3D" id="3.90.1580.10">
    <property type="entry name" value="paralog of FGE (formylglycine-generating enzyme)"/>
    <property type="match status" value="1"/>
</dbReference>
<dbReference type="GO" id="GO:0120147">
    <property type="term" value="F:formylglycine-generating oxidase activity"/>
    <property type="evidence" value="ECO:0007669"/>
    <property type="project" value="TreeGrafter"/>
</dbReference>
<evidence type="ECO:0000313" key="3">
    <source>
        <dbReference type="EMBL" id="SLM33214.1"/>
    </source>
</evidence>
<organism evidence="3 4">
    <name type="scientific">Desulfamplus magnetovallimortis</name>
    <dbReference type="NCBI Taxonomy" id="1246637"/>
    <lineage>
        <taxon>Bacteria</taxon>
        <taxon>Pseudomonadati</taxon>
        <taxon>Thermodesulfobacteriota</taxon>
        <taxon>Desulfobacteria</taxon>
        <taxon>Desulfobacterales</taxon>
        <taxon>Desulfobacteraceae</taxon>
        <taxon>Desulfamplus</taxon>
    </lineage>
</organism>
<accession>A0A1W1HL62</accession>
<dbReference type="Proteomes" id="UP000191931">
    <property type="component" value="Unassembled WGS sequence"/>
</dbReference>
<dbReference type="InterPro" id="IPR016187">
    <property type="entry name" value="CTDL_fold"/>
</dbReference>
<feature type="transmembrane region" description="Helical" evidence="1">
    <location>
        <begin position="12"/>
        <end position="29"/>
    </location>
</feature>
<dbReference type="InterPro" id="IPR042095">
    <property type="entry name" value="SUMF_sf"/>
</dbReference>
<dbReference type="PANTHER" id="PTHR23150:SF19">
    <property type="entry name" value="FORMYLGLYCINE-GENERATING ENZYME"/>
    <property type="match status" value="1"/>
</dbReference>